<feature type="region of interest" description="Disordered" evidence="7">
    <location>
        <begin position="210"/>
        <end position="233"/>
    </location>
</feature>
<dbReference type="RefSeq" id="WP_084357792.1">
    <property type="nucleotide sequence ID" value="NZ_CP120376.1"/>
</dbReference>
<dbReference type="PANTHER" id="PTHR43853">
    <property type="entry name" value="3-KETOACYL-COA THIOLASE, PEROXISOMAL"/>
    <property type="match status" value="1"/>
</dbReference>
<dbReference type="NCBIfam" id="TIGR01930">
    <property type="entry name" value="AcCoA-C-Actrans"/>
    <property type="match status" value="1"/>
</dbReference>
<evidence type="ECO:0000256" key="1">
    <source>
        <dbReference type="ARBA" id="ARBA00005189"/>
    </source>
</evidence>
<evidence type="ECO:0000256" key="3">
    <source>
        <dbReference type="ARBA" id="ARBA00022679"/>
    </source>
</evidence>
<dbReference type="NCBIfam" id="NF006001">
    <property type="entry name" value="PRK08131.1"/>
    <property type="match status" value="1"/>
</dbReference>
<dbReference type="SUPFAM" id="SSF53901">
    <property type="entry name" value="Thiolase-like"/>
    <property type="match status" value="2"/>
</dbReference>
<evidence type="ECO:0000259" key="8">
    <source>
        <dbReference type="Pfam" id="PF00108"/>
    </source>
</evidence>
<evidence type="ECO:0000256" key="4">
    <source>
        <dbReference type="ARBA" id="ARBA00023315"/>
    </source>
</evidence>
<dbReference type="InterPro" id="IPR020613">
    <property type="entry name" value="Thiolase_CS"/>
</dbReference>
<feature type="domain" description="Thiolase C-terminal" evidence="9">
    <location>
        <begin position="275"/>
        <end position="399"/>
    </location>
</feature>
<sequence length="400" mass="41216">MLNAYIYAGLRTPFGRHGGALAPVRPDDLIAQVIRELLASTKVPGEAIEDVILGNTNQAGEDSRNIARHAALLAGLPVTVPGQTVNRLCASGLAAVIDAARAVTCGEGALFVAGGVESMSRAPFVMAKAEAAYSRDLTVFDSTIGARFPNPKIVAGFGNDSMPETGDNVAREFGISREQADRFAARSQANFEAARQAGFFAGEILPVSVPTGRKTPPNVVEQDEHPRPSSDESALARLKPLSEGGVVTAGNASGVNDGAAALLIGSAEAGERHGLKPLARILSAAAVGVEPRIMGVGPVEAINKALARANLTLADMDIIEINEAFASQVLGCLHGLGVDFDDARVNPNGGAIAVGHPLGASGARLALSVARQLQRSGQRYAVISLCIGVGQGLAMVIERA</sequence>
<comment type="caution">
    <text evidence="10">The sequence shown here is derived from an EMBL/GenBank/DDBJ whole genome shotgun (WGS) entry which is preliminary data.</text>
</comment>
<dbReference type="InterPro" id="IPR020616">
    <property type="entry name" value="Thiolase_N"/>
</dbReference>
<evidence type="ECO:0000256" key="2">
    <source>
        <dbReference type="ARBA" id="ARBA00010982"/>
    </source>
</evidence>
<evidence type="ECO:0000313" key="11">
    <source>
        <dbReference type="Proteomes" id="UP000608450"/>
    </source>
</evidence>
<evidence type="ECO:0000313" key="10">
    <source>
        <dbReference type="EMBL" id="MBG6291611.1"/>
    </source>
</evidence>
<protein>
    <recommendedName>
        <fullName evidence="5">acetyl-CoA C-acyltransferase</fullName>
        <ecNumber evidence="5">2.3.1.16</ecNumber>
    </recommendedName>
</protein>
<keyword evidence="3 6" id="KW-0808">Transferase</keyword>
<dbReference type="PROSITE" id="PS00737">
    <property type="entry name" value="THIOLASE_2"/>
    <property type="match status" value="1"/>
</dbReference>
<dbReference type="PANTHER" id="PTHR43853:SF2">
    <property type="entry name" value="3-OXOADIPYL-COA_3-OXO-5,6-DEHYDROSUBERYL-COA THIOLASE"/>
    <property type="match status" value="1"/>
</dbReference>
<dbReference type="Pfam" id="PF00108">
    <property type="entry name" value="Thiolase_N"/>
    <property type="match status" value="1"/>
</dbReference>
<dbReference type="EC" id="2.3.1.16" evidence="5"/>
<dbReference type="PROSITE" id="PS00098">
    <property type="entry name" value="THIOLASE_1"/>
    <property type="match status" value="1"/>
</dbReference>
<dbReference type="PROSITE" id="PS00099">
    <property type="entry name" value="THIOLASE_3"/>
    <property type="match status" value="1"/>
</dbReference>
<evidence type="ECO:0000256" key="5">
    <source>
        <dbReference type="ARBA" id="ARBA00024073"/>
    </source>
</evidence>
<comment type="similarity">
    <text evidence="2 6">Belongs to the thiolase-like superfamily. Thiolase family.</text>
</comment>
<dbReference type="GO" id="GO:0033812">
    <property type="term" value="F:3-oxoadipyl-CoA thiolase activity"/>
    <property type="evidence" value="ECO:0007669"/>
    <property type="project" value="UniProtKB-EC"/>
</dbReference>
<evidence type="ECO:0000259" key="9">
    <source>
        <dbReference type="Pfam" id="PF02803"/>
    </source>
</evidence>
<keyword evidence="11" id="KW-1185">Reference proteome</keyword>
<dbReference type="CDD" id="cd00751">
    <property type="entry name" value="thiolase"/>
    <property type="match status" value="1"/>
</dbReference>
<proteinExistence type="inferred from homology"/>
<dbReference type="InterPro" id="IPR020617">
    <property type="entry name" value="Thiolase_C"/>
</dbReference>
<dbReference type="InterPro" id="IPR020610">
    <property type="entry name" value="Thiolase_AS"/>
</dbReference>
<accession>A0ABS0KU10</accession>
<gene>
    <name evidence="10" type="ORF">I5I61_29495</name>
</gene>
<organism evidence="10 11">
    <name type="scientific">Pseudomonas nitroreducens</name>
    <dbReference type="NCBI Taxonomy" id="46680"/>
    <lineage>
        <taxon>Bacteria</taxon>
        <taxon>Pseudomonadati</taxon>
        <taxon>Pseudomonadota</taxon>
        <taxon>Gammaproteobacteria</taxon>
        <taxon>Pseudomonadales</taxon>
        <taxon>Pseudomonadaceae</taxon>
        <taxon>Pseudomonas</taxon>
    </lineage>
</organism>
<dbReference type="PIRSF" id="PIRSF000429">
    <property type="entry name" value="Ac-CoA_Ac_transf"/>
    <property type="match status" value="1"/>
</dbReference>
<name>A0ABS0KU10_PSENT</name>
<dbReference type="Gene3D" id="3.40.47.10">
    <property type="match status" value="1"/>
</dbReference>
<reference evidence="10 11" key="1">
    <citation type="submission" date="2020-11" db="EMBL/GenBank/DDBJ databases">
        <title>Enhanced detection system for hospital associated transmission using whole genome sequencing surveillance.</title>
        <authorList>
            <person name="Harrison L.H."/>
            <person name="Van Tyne D."/>
            <person name="Marsh J.W."/>
            <person name="Griffith M.P."/>
            <person name="Snyder D.J."/>
            <person name="Cooper V.S."/>
            <person name="Mustapha M."/>
        </authorList>
    </citation>
    <scope>NUCLEOTIDE SEQUENCE [LARGE SCALE GENOMIC DNA]</scope>
    <source>
        <strain evidence="10 11">PSA00705</strain>
    </source>
</reference>
<dbReference type="Proteomes" id="UP000608450">
    <property type="component" value="Unassembled WGS sequence"/>
</dbReference>
<dbReference type="InterPro" id="IPR020615">
    <property type="entry name" value="Thiolase_acyl_enz_int_AS"/>
</dbReference>
<dbReference type="Pfam" id="PF02803">
    <property type="entry name" value="Thiolase_C"/>
    <property type="match status" value="1"/>
</dbReference>
<dbReference type="InterPro" id="IPR050215">
    <property type="entry name" value="Thiolase-like_sf_Thiolase"/>
</dbReference>
<evidence type="ECO:0000256" key="6">
    <source>
        <dbReference type="RuleBase" id="RU003557"/>
    </source>
</evidence>
<dbReference type="InterPro" id="IPR002155">
    <property type="entry name" value="Thiolase"/>
</dbReference>
<dbReference type="InterPro" id="IPR016039">
    <property type="entry name" value="Thiolase-like"/>
</dbReference>
<feature type="domain" description="Thiolase N-terminal" evidence="8">
    <location>
        <begin position="5"/>
        <end position="267"/>
    </location>
</feature>
<comment type="pathway">
    <text evidence="1">Lipid metabolism.</text>
</comment>
<keyword evidence="4 6" id="KW-0012">Acyltransferase</keyword>
<evidence type="ECO:0000256" key="7">
    <source>
        <dbReference type="SAM" id="MobiDB-lite"/>
    </source>
</evidence>
<dbReference type="EMBL" id="JADTFC010000127">
    <property type="protein sequence ID" value="MBG6291611.1"/>
    <property type="molecule type" value="Genomic_DNA"/>
</dbReference>